<dbReference type="VEuPathDB" id="FungiDB:H310_13565"/>
<sequence>MLAAKYHCHVSTIRRFLALAKAQGICHGNLKVSVAYKKKGSVGKKVAYTAEQIEPKLLQLSDMLASVHLDEKWFYLTKTTRKYYLVPGEQEPQRKCKSKRYNDETSTWWGGEIGTWPFVESVPPQRASVNRPAGTYETKLLTVTKDVDNKTVMLQHDNARAHVTPMDPQLKAAFDEYGKDGWSFSLAPQPPNSPDTNILDIGFFAAVQSLQQKKSAKTIDDLVANVGQAFDEYPMESLGRTFLSLQACLVEAMSLFGDNAYKLPHK</sequence>
<dbReference type="InterPro" id="IPR036397">
    <property type="entry name" value="RNaseH_sf"/>
</dbReference>
<dbReference type="OrthoDB" id="73883at2759"/>
<dbReference type="eggNOG" id="ENOG502QQNW">
    <property type="taxonomic scope" value="Eukaryota"/>
</dbReference>
<dbReference type="EMBL" id="KI914004">
    <property type="protein sequence ID" value="ETV92040.1"/>
    <property type="molecule type" value="Genomic_DNA"/>
</dbReference>
<reference evidence="1" key="1">
    <citation type="submission" date="2013-12" db="EMBL/GenBank/DDBJ databases">
        <title>The Genome Sequence of Aphanomyces invadans NJM9701.</title>
        <authorList>
            <consortium name="The Broad Institute Genomics Platform"/>
            <person name="Russ C."/>
            <person name="Tyler B."/>
            <person name="van West P."/>
            <person name="Dieguez-Uribeondo J."/>
            <person name="Young S.K."/>
            <person name="Zeng Q."/>
            <person name="Gargeya S."/>
            <person name="Fitzgerald M."/>
            <person name="Abouelleil A."/>
            <person name="Alvarado L."/>
            <person name="Chapman S.B."/>
            <person name="Gainer-Dewar J."/>
            <person name="Goldberg J."/>
            <person name="Griggs A."/>
            <person name="Gujja S."/>
            <person name="Hansen M."/>
            <person name="Howarth C."/>
            <person name="Imamovic A."/>
            <person name="Ireland A."/>
            <person name="Larimer J."/>
            <person name="McCowan C."/>
            <person name="Murphy C."/>
            <person name="Pearson M."/>
            <person name="Poon T.W."/>
            <person name="Priest M."/>
            <person name="Roberts A."/>
            <person name="Saif S."/>
            <person name="Shea T."/>
            <person name="Sykes S."/>
            <person name="Wortman J."/>
            <person name="Nusbaum C."/>
            <person name="Birren B."/>
        </authorList>
    </citation>
    <scope>NUCLEOTIDE SEQUENCE [LARGE SCALE GENOMIC DNA]</scope>
    <source>
        <strain evidence="1">NJM9701</strain>
    </source>
</reference>
<proteinExistence type="predicted"/>
<evidence type="ECO:0000313" key="1">
    <source>
        <dbReference type="EMBL" id="ETV92040.1"/>
    </source>
</evidence>
<dbReference type="PANTHER" id="PTHR47169">
    <property type="entry name" value="OS01G0541250 PROTEIN"/>
    <property type="match status" value="1"/>
</dbReference>
<name>A0A024TD00_9STRA</name>
<gene>
    <name evidence="1" type="ORF">H310_13565</name>
</gene>
<organism evidence="1">
    <name type="scientific">Aphanomyces invadans</name>
    <dbReference type="NCBI Taxonomy" id="157072"/>
    <lineage>
        <taxon>Eukaryota</taxon>
        <taxon>Sar</taxon>
        <taxon>Stramenopiles</taxon>
        <taxon>Oomycota</taxon>
        <taxon>Saprolegniomycetes</taxon>
        <taxon>Saprolegniales</taxon>
        <taxon>Verrucalvaceae</taxon>
        <taxon>Aphanomyces</taxon>
    </lineage>
</organism>
<dbReference type="Gene3D" id="3.30.420.10">
    <property type="entry name" value="Ribonuclease H-like superfamily/Ribonuclease H"/>
    <property type="match status" value="1"/>
</dbReference>
<dbReference type="AlphaFoldDB" id="A0A024TD00"/>
<dbReference type="RefSeq" id="XP_008879337.1">
    <property type="nucleotide sequence ID" value="XM_008881115.1"/>
</dbReference>
<protein>
    <submittedName>
        <fullName evidence="1">Uncharacterized protein</fullName>
    </submittedName>
</protein>
<dbReference type="GO" id="GO:0003676">
    <property type="term" value="F:nucleic acid binding"/>
    <property type="evidence" value="ECO:0007669"/>
    <property type="project" value="InterPro"/>
</dbReference>
<dbReference type="GeneID" id="20090615"/>
<accession>A0A024TD00</accession>